<protein>
    <recommendedName>
        <fullName evidence="3">Transmembrane protein</fullName>
    </recommendedName>
</protein>
<evidence type="ECO:0008006" key="3">
    <source>
        <dbReference type="Google" id="ProtNLM"/>
    </source>
</evidence>
<reference evidence="2" key="1">
    <citation type="submission" date="2018-06" db="EMBL/GenBank/DDBJ databases">
        <authorList>
            <person name="Zhirakovskaya E."/>
        </authorList>
    </citation>
    <scope>NUCLEOTIDE SEQUENCE</scope>
</reference>
<feature type="transmembrane region" description="Helical" evidence="1">
    <location>
        <begin position="64"/>
        <end position="85"/>
    </location>
</feature>
<sequence>MSSKSSKSSKSSINNSKKPIKHSVKDYYLTKTLSEIQFEELYKKLKPAKSKKQCFNLNDSFKKYLKWGSTFVASFIFSFFIFGYLHTPNIVLSAYADIYKDSTLDNGMQSAMLQWLQENNIANVPQQYPVEMSKFCRLNTTLTTHLRIAGYKQGIMNVFFHQGIAPAHWFNNTGIVDDMNWKLVKVRNNLTVIVLYSFDMREKSVLYVLDKMLPELEV</sequence>
<dbReference type="AlphaFoldDB" id="A0A3B1AHU9"/>
<proteinExistence type="predicted"/>
<gene>
    <name evidence="2" type="ORF">MNBD_GAMMA22-735</name>
</gene>
<keyword evidence="1" id="KW-0812">Transmembrane</keyword>
<evidence type="ECO:0000256" key="1">
    <source>
        <dbReference type="SAM" id="Phobius"/>
    </source>
</evidence>
<organism evidence="2">
    <name type="scientific">hydrothermal vent metagenome</name>
    <dbReference type="NCBI Taxonomy" id="652676"/>
    <lineage>
        <taxon>unclassified sequences</taxon>
        <taxon>metagenomes</taxon>
        <taxon>ecological metagenomes</taxon>
    </lineage>
</organism>
<evidence type="ECO:0000313" key="2">
    <source>
        <dbReference type="EMBL" id="VAW93464.1"/>
    </source>
</evidence>
<keyword evidence="1" id="KW-1133">Transmembrane helix</keyword>
<dbReference type="EMBL" id="UOFS01000013">
    <property type="protein sequence ID" value="VAW93464.1"/>
    <property type="molecule type" value="Genomic_DNA"/>
</dbReference>
<accession>A0A3B1AHU9</accession>
<name>A0A3B1AHU9_9ZZZZ</name>
<keyword evidence="1" id="KW-0472">Membrane</keyword>